<evidence type="ECO:0000256" key="3">
    <source>
        <dbReference type="ARBA" id="ARBA00023163"/>
    </source>
</evidence>
<gene>
    <name evidence="5" type="ORF">EJP69_07670</name>
</gene>
<dbReference type="GO" id="GO:0003700">
    <property type="term" value="F:DNA-binding transcription factor activity"/>
    <property type="evidence" value="ECO:0007669"/>
    <property type="project" value="InterPro"/>
</dbReference>
<dbReference type="Proteomes" id="UP000267418">
    <property type="component" value="Unassembled WGS sequence"/>
</dbReference>
<dbReference type="CDD" id="cd07377">
    <property type="entry name" value="WHTH_GntR"/>
    <property type="match status" value="1"/>
</dbReference>
<dbReference type="GO" id="GO:0003677">
    <property type="term" value="F:DNA binding"/>
    <property type="evidence" value="ECO:0007669"/>
    <property type="project" value="UniProtKB-KW"/>
</dbReference>
<evidence type="ECO:0000313" key="5">
    <source>
        <dbReference type="EMBL" id="RTQ37591.1"/>
    </source>
</evidence>
<dbReference type="PANTHER" id="PTHR43537">
    <property type="entry name" value="TRANSCRIPTIONAL REGULATOR, GNTR FAMILY"/>
    <property type="match status" value="1"/>
</dbReference>
<keyword evidence="3" id="KW-0804">Transcription</keyword>
<keyword evidence="1" id="KW-0805">Transcription regulation</keyword>
<sequence length="244" mass="27710">MTPPDPSRTRALTVAETLRDRIFDGEIAPGSHLMEITLANELGVSRTPVRGAMARLADEGLLVYLPNKGFQVRRFNAKDVFDAFSVRATLEGMCCRLISERGLDGTALSQLTAMLDEQHELLHHTGEWSEGRAARWQDLNLAFHRKLLALADNRWLTEAVQRASQLPLIFDSKLRPHNRDASMLLHRHEQALQALAEHCRIVESLGRQEASESEAFMRDHINTRRDMLVLYLNQKNPTRTRALV</sequence>
<proteinExistence type="predicted"/>
<name>A0A3S0J9Q3_9BURK</name>
<feature type="domain" description="HTH gntR-type" evidence="4">
    <location>
        <begin position="8"/>
        <end position="75"/>
    </location>
</feature>
<dbReference type="Pfam" id="PF00392">
    <property type="entry name" value="GntR"/>
    <property type="match status" value="1"/>
</dbReference>
<dbReference type="Gene3D" id="1.10.10.10">
    <property type="entry name" value="Winged helix-like DNA-binding domain superfamily/Winged helix DNA-binding domain"/>
    <property type="match status" value="1"/>
</dbReference>
<dbReference type="SUPFAM" id="SSF48008">
    <property type="entry name" value="GntR ligand-binding domain-like"/>
    <property type="match status" value="1"/>
</dbReference>
<dbReference type="InterPro" id="IPR036388">
    <property type="entry name" value="WH-like_DNA-bd_sf"/>
</dbReference>
<dbReference type="Gene3D" id="1.20.120.530">
    <property type="entry name" value="GntR ligand-binding domain-like"/>
    <property type="match status" value="1"/>
</dbReference>
<evidence type="ECO:0000259" key="4">
    <source>
        <dbReference type="PROSITE" id="PS50949"/>
    </source>
</evidence>
<reference evidence="5 6" key="1">
    <citation type="submission" date="2018-12" db="EMBL/GenBank/DDBJ databases">
        <title>The genome of Variovorax gossypii DSM 100435.</title>
        <authorList>
            <person name="Gao J."/>
            <person name="Sun J."/>
        </authorList>
    </citation>
    <scope>NUCLEOTIDE SEQUENCE [LARGE SCALE GENOMIC DNA]</scope>
    <source>
        <strain evidence="5 6">DSM 100435</strain>
    </source>
</reference>
<protein>
    <submittedName>
        <fullName evidence="5">GntR family transcriptional regulator</fullName>
    </submittedName>
</protein>
<dbReference type="InterPro" id="IPR011711">
    <property type="entry name" value="GntR_C"/>
</dbReference>
<evidence type="ECO:0000313" key="6">
    <source>
        <dbReference type="Proteomes" id="UP000267418"/>
    </source>
</evidence>
<evidence type="ECO:0000256" key="1">
    <source>
        <dbReference type="ARBA" id="ARBA00023015"/>
    </source>
</evidence>
<dbReference type="PROSITE" id="PS50949">
    <property type="entry name" value="HTH_GNTR"/>
    <property type="match status" value="1"/>
</dbReference>
<dbReference type="Pfam" id="PF07729">
    <property type="entry name" value="FCD"/>
    <property type="match status" value="1"/>
</dbReference>
<evidence type="ECO:0000256" key="2">
    <source>
        <dbReference type="ARBA" id="ARBA00023125"/>
    </source>
</evidence>
<dbReference type="AlphaFoldDB" id="A0A3S0J9Q3"/>
<dbReference type="SUPFAM" id="SSF46785">
    <property type="entry name" value="Winged helix' DNA-binding domain"/>
    <property type="match status" value="1"/>
</dbReference>
<dbReference type="EMBL" id="RXOE01000001">
    <property type="protein sequence ID" value="RTQ37591.1"/>
    <property type="molecule type" value="Genomic_DNA"/>
</dbReference>
<dbReference type="PANTHER" id="PTHR43537:SF51">
    <property type="entry name" value="HTH-TYPE TRANSCRIPTIONAL REGULATOR LGOR-RELATED"/>
    <property type="match status" value="1"/>
</dbReference>
<dbReference type="SMART" id="SM00895">
    <property type="entry name" value="FCD"/>
    <property type="match status" value="1"/>
</dbReference>
<keyword evidence="2" id="KW-0238">DNA-binding</keyword>
<accession>A0A3S0J9Q3</accession>
<comment type="caution">
    <text evidence="5">The sequence shown here is derived from an EMBL/GenBank/DDBJ whole genome shotgun (WGS) entry which is preliminary data.</text>
</comment>
<keyword evidence="6" id="KW-1185">Reference proteome</keyword>
<organism evidence="5 6">
    <name type="scientific">Variovorax gossypii</name>
    <dbReference type="NCBI Taxonomy" id="1679495"/>
    <lineage>
        <taxon>Bacteria</taxon>
        <taxon>Pseudomonadati</taxon>
        <taxon>Pseudomonadota</taxon>
        <taxon>Betaproteobacteria</taxon>
        <taxon>Burkholderiales</taxon>
        <taxon>Comamonadaceae</taxon>
        <taxon>Variovorax</taxon>
    </lineage>
</organism>
<dbReference type="InterPro" id="IPR000524">
    <property type="entry name" value="Tscrpt_reg_HTH_GntR"/>
</dbReference>
<dbReference type="OrthoDB" id="8631299at2"/>
<dbReference type="InterPro" id="IPR036390">
    <property type="entry name" value="WH_DNA-bd_sf"/>
</dbReference>
<dbReference type="InterPro" id="IPR008920">
    <property type="entry name" value="TF_FadR/GntR_C"/>
</dbReference>
<dbReference type="SMART" id="SM00345">
    <property type="entry name" value="HTH_GNTR"/>
    <property type="match status" value="1"/>
</dbReference>